<organism evidence="3 4">
    <name type="scientific">Helicocarpus griseus UAMH5409</name>
    <dbReference type="NCBI Taxonomy" id="1447875"/>
    <lineage>
        <taxon>Eukaryota</taxon>
        <taxon>Fungi</taxon>
        <taxon>Dikarya</taxon>
        <taxon>Ascomycota</taxon>
        <taxon>Pezizomycotina</taxon>
        <taxon>Eurotiomycetes</taxon>
        <taxon>Eurotiomycetidae</taxon>
        <taxon>Onygenales</taxon>
        <taxon>Ajellomycetaceae</taxon>
        <taxon>Helicocarpus</taxon>
    </lineage>
</organism>
<evidence type="ECO:0008006" key="5">
    <source>
        <dbReference type="Google" id="ProtNLM"/>
    </source>
</evidence>
<dbReference type="Proteomes" id="UP000223968">
    <property type="component" value="Unassembled WGS sequence"/>
</dbReference>
<keyword evidence="1" id="KW-1133">Transmembrane helix</keyword>
<keyword evidence="2" id="KW-0732">Signal</keyword>
<dbReference type="STRING" id="1447875.A0A2B7WIW5"/>
<comment type="caution">
    <text evidence="3">The sequence shown here is derived from an EMBL/GenBank/DDBJ whole genome shotgun (WGS) entry which is preliminary data.</text>
</comment>
<feature type="chain" id="PRO_5012857876" description="Peptidyl-tRNA hydrolase" evidence="2">
    <location>
        <begin position="17"/>
        <end position="267"/>
    </location>
</feature>
<keyword evidence="1" id="KW-0812">Transmembrane</keyword>
<dbReference type="EMBL" id="PDNB01000271">
    <property type="protein sequence ID" value="PGG96685.1"/>
    <property type="molecule type" value="Genomic_DNA"/>
</dbReference>
<feature type="transmembrane region" description="Helical" evidence="1">
    <location>
        <begin position="220"/>
        <end position="242"/>
    </location>
</feature>
<evidence type="ECO:0000256" key="2">
    <source>
        <dbReference type="SAM" id="SignalP"/>
    </source>
</evidence>
<sequence>MRLSSTLLLLPALAAAQDQIPLGDRLQGWFNKAKSLLPTATPVVSSAAESVASTASSKAAPKYIEKEVVPIKLSNWQSLLAPSSHGLAKEWLIYVTGGNKTCFGRCGNADKAWNASIPLFSTDVTSPTLGKIDCESEGILCSVLSAGPPSVWHWQVPARELDQPKPETAIRIVRLNSTTVDAETIYKVHSEKQWEKRQPLQGALHPVDGALAKYGLNVPLGYVLFGMGMVPSWLMMVGISFLSRTIMSRRVGPTARPQAAPPAGAAQ</sequence>
<accession>A0A2B7WIW5</accession>
<gene>
    <name evidence="3" type="ORF">AJ79_09490</name>
</gene>
<name>A0A2B7WIW5_9EURO</name>
<protein>
    <recommendedName>
        <fullName evidence="5">Peptidyl-tRNA hydrolase</fullName>
    </recommendedName>
</protein>
<evidence type="ECO:0000313" key="4">
    <source>
        <dbReference type="Proteomes" id="UP000223968"/>
    </source>
</evidence>
<keyword evidence="1" id="KW-0472">Membrane</keyword>
<proteinExistence type="predicted"/>
<keyword evidence="4" id="KW-1185">Reference proteome</keyword>
<dbReference type="AlphaFoldDB" id="A0A2B7WIW5"/>
<dbReference type="OrthoDB" id="1733656at2759"/>
<evidence type="ECO:0000313" key="3">
    <source>
        <dbReference type="EMBL" id="PGG96685.1"/>
    </source>
</evidence>
<feature type="signal peptide" evidence="2">
    <location>
        <begin position="1"/>
        <end position="16"/>
    </location>
</feature>
<evidence type="ECO:0000256" key="1">
    <source>
        <dbReference type="SAM" id="Phobius"/>
    </source>
</evidence>
<reference evidence="3 4" key="1">
    <citation type="submission" date="2017-10" db="EMBL/GenBank/DDBJ databases">
        <title>Comparative genomics in systemic dimorphic fungi from Ajellomycetaceae.</title>
        <authorList>
            <person name="Munoz J.F."/>
            <person name="Mcewen J.G."/>
            <person name="Clay O.K."/>
            <person name="Cuomo C.A."/>
        </authorList>
    </citation>
    <scope>NUCLEOTIDE SEQUENCE [LARGE SCALE GENOMIC DNA]</scope>
    <source>
        <strain evidence="3 4">UAMH5409</strain>
    </source>
</reference>